<evidence type="ECO:0000259" key="11">
    <source>
        <dbReference type="Pfam" id="PF01050"/>
    </source>
</evidence>
<evidence type="ECO:0000313" key="13">
    <source>
        <dbReference type="EMBL" id="GAA5172995.1"/>
    </source>
</evidence>
<evidence type="ECO:0000259" key="10">
    <source>
        <dbReference type="Pfam" id="PF00483"/>
    </source>
</evidence>
<dbReference type="GO" id="GO:0016853">
    <property type="term" value="F:isomerase activity"/>
    <property type="evidence" value="ECO:0007669"/>
    <property type="project" value="UniProtKB-KW"/>
</dbReference>
<feature type="domain" description="MannoseP isomerase/GMP-like beta-helix" evidence="12">
    <location>
        <begin position="301"/>
        <end position="347"/>
    </location>
</feature>
<dbReference type="EMBL" id="BAABKI010000012">
    <property type="protein sequence ID" value="GAA5172995.1"/>
    <property type="molecule type" value="Genomic_DNA"/>
</dbReference>
<comment type="similarity">
    <text evidence="2 9">Belongs to the mannose-6-phosphate isomerase type 2 family.</text>
</comment>
<comment type="pathway">
    <text evidence="1">Nucleotide-sugar biosynthesis; GDP-alpha-D-mannose biosynthesis; GDP-alpha-D-mannose from alpha-D-mannose 1-phosphate (GTP route): step 1/1.</text>
</comment>
<dbReference type="RefSeq" id="WP_031384217.1">
    <property type="nucleotide sequence ID" value="NZ_BAABKI010000012.1"/>
</dbReference>
<dbReference type="Gene3D" id="2.60.120.10">
    <property type="entry name" value="Jelly Rolls"/>
    <property type="match status" value="1"/>
</dbReference>
<dbReference type="Pfam" id="PF01050">
    <property type="entry name" value="MannoseP_isomer"/>
    <property type="match status" value="1"/>
</dbReference>
<dbReference type="CDD" id="cd02509">
    <property type="entry name" value="GDP-M1P_Guanylyltransferase"/>
    <property type="match status" value="1"/>
</dbReference>
<evidence type="ECO:0000256" key="4">
    <source>
        <dbReference type="ARBA" id="ARBA00022679"/>
    </source>
</evidence>
<dbReference type="GO" id="GO:0016779">
    <property type="term" value="F:nucleotidyltransferase activity"/>
    <property type="evidence" value="ECO:0007669"/>
    <property type="project" value="UniProtKB-KW"/>
</dbReference>
<keyword evidence="5 13" id="KW-0548">Nucleotidyltransferase</keyword>
<dbReference type="InterPro" id="IPR005835">
    <property type="entry name" value="NTP_transferase_dom"/>
</dbReference>
<accession>A0ABP9R8A7</accession>
<feature type="domain" description="Mannose-6-phosphate isomerase type II C-terminal" evidence="11">
    <location>
        <begin position="352"/>
        <end position="472"/>
    </location>
</feature>
<keyword evidence="4" id="KW-0808">Transferase</keyword>
<keyword evidence="7" id="KW-0342">GTP-binding</keyword>
<dbReference type="InterPro" id="IPR001538">
    <property type="entry name" value="Man6P_isomerase-2_C"/>
</dbReference>
<dbReference type="InterPro" id="IPR029044">
    <property type="entry name" value="Nucleotide-diphossugar_trans"/>
</dbReference>
<dbReference type="PANTHER" id="PTHR46390">
    <property type="entry name" value="MANNOSE-1-PHOSPHATE GUANYLYLTRANSFERASE"/>
    <property type="match status" value="1"/>
</dbReference>
<proteinExistence type="inferred from homology"/>
<evidence type="ECO:0000313" key="14">
    <source>
        <dbReference type="Proteomes" id="UP001500074"/>
    </source>
</evidence>
<gene>
    <name evidence="13" type="ORF">GCM10023342_10730</name>
</gene>
<dbReference type="InterPro" id="IPR051161">
    <property type="entry name" value="Mannose-6P_isomerase_type2"/>
</dbReference>
<reference evidence="14" key="1">
    <citation type="journal article" date="2019" name="Int. J. Syst. Evol. Microbiol.">
        <title>The Global Catalogue of Microorganisms (GCM) 10K type strain sequencing project: providing services to taxonomists for standard genome sequencing and annotation.</title>
        <authorList>
            <consortium name="The Broad Institute Genomics Platform"/>
            <consortium name="The Broad Institute Genome Sequencing Center for Infectious Disease"/>
            <person name="Wu L."/>
            <person name="Ma J."/>
        </authorList>
    </citation>
    <scope>NUCLEOTIDE SEQUENCE [LARGE SCALE GENOMIC DNA]</scope>
    <source>
        <strain evidence="14">JCM 18472</strain>
    </source>
</reference>
<dbReference type="CDD" id="cd02213">
    <property type="entry name" value="cupin_PMI_typeII_C"/>
    <property type="match status" value="1"/>
</dbReference>
<dbReference type="InterPro" id="IPR014710">
    <property type="entry name" value="RmlC-like_jellyroll"/>
</dbReference>
<protein>
    <recommendedName>
        <fullName evidence="3">mannose-1-phosphate guanylyltransferase</fullName>
        <ecNumber evidence="3">2.7.7.13</ecNumber>
    </recommendedName>
</protein>
<dbReference type="InterPro" id="IPR054566">
    <property type="entry name" value="ManC/GMP-like_b-helix"/>
</dbReference>
<evidence type="ECO:0000256" key="8">
    <source>
        <dbReference type="ARBA" id="ARBA00047343"/>
    </source>
</evidence>
<feature type="domain" description="Nucleotidyl transferase" evidence="10">
    <location>
        <begin position="4"/>
        <end position="284"/>
    </location>
</feature>
<evidence type="ECO:0000256" key="1">
    <source>
        <dbReference type="ARBA" id="ARBA00004823"/>
    </source>
</evidence>
<dbReference type="PANTHER" id="PTHR46390:SF1">
    <property type="entry name" value="MANNOSE-1-PHOSPHATE GUANYLYLTRANSFERASE"/>
    <property type="match status" value="1"/>
</dbReference>
<dbReference type="NCBIfam" id="TIGR01479">
    <property type="entry name" value="GMP_PMI"/>
    <property type="match status" value="1"/>
</dbReference>
<evidence type="ECO:0000256" key="9">
    <source>
        <dbReference type="RuleBase" id="RU004190"/>
    </source>
</evidence>
<sequence length="488" mass="53966">MIIPVILSGGSGSRLWPVSREHYPKQFLKLNSDTHSLLQETVLRLQGLPDCREPLIVCNEQHRFLVAEQLNSLGVPPARILLEKEGRNTAPALALAAMAALEVEDDPQLLVMPADHVIERPEAFLAAVSDGFSMVASGSLVTFGIQPATANTGYGYIRKGAPQGAGFSVSAFVEKPDAERAQQYLESGDYLWNSGIFLFRARQYLAELAEHAADILQSCETAYHNRSEDLDFLRVDNAAFGECRSDSIDYAVMERTRHAAVIPMDPGWNDIGAWDSLHDLKAKHANAEGNAIQGDVLLHASRNNFVRSESRLVAAVGVNNLIIVETDDAVLVADRDHAQDTKQIVNVLKSRKRSECHSHQRVYRPWGHYRTMVISDGFQVKEIVVNPGHTLSLQMHHHRAEHWVIVQGTARVTQGQGNDDTLNSFLLSEDESTYISLGTVHRLENPGKIPLRLIEVQTGSYLGEDDIVRFDDVYGRVETLVAGVDANA</sequence>
<evidence type="ECO:0000259" key="12">
    <source>
        <dbReference type="Pfam" id="PF22640"/>
    </source>
</evidence>
<dbReference type="InterPro" id="IPR006375">
    <property type="entry name" value="Man1P_GuaTrfase/Man6P_Isoase"/>
</dbReference>
<keyword evidence="13" id="KW-0413">Isomerase</keyword>
<comment type="catalytic activity">
    <reaction evidence="8">
        <text>alpha-D-mannose 1-phosphate + GTP + H(+) = GDP-alpha-D-mannose + diphosphate</text>
        <dbReference type="Rhea" id="RHEA:15229"/>
        <dbReference type="ChEBI" id="CHEBI:15378"/>
        <dbReference type="ChEBI" id="CHEBI:33019"/>
        <dbReference type="ChEBI" id="CHEBI:37565"/>
        <dbReference type="ChEBI" id="CHEBI:57527"/>
        <dbReference type="ChEBI" id="CHEBI:58409"/>
        <dbReference type="EC" id="2.7.7.13"/>
    </reaction>
</comment>
<dbReference type="Pfam" id="PF22640">
    <property type="entry name" value="ManC_GMP_beta-helix"/>
    <property type="match status" value="1"/>
</dbReference>
<dbReference type="Proteomes" id="UP001500074">
    <property type="component" value="Unassembled WGS sequence"/>
</dbReference>
<dbReference type="Pfam" id="PF00483">
    <property type="entry name" value="NTP_transferase"/>
    <property type="match status" value="1"/>
</dbReference>
<name>A0ABP9R8A7_9GAMM</name>
<dbReference type="InterPro" id="IPR011051">
    <property type="entry name" value="RmlC_Cupin_sf"/>
</dbReference>
<dbReference type="Gene3D" id="3.90.550.10">
    <property type="entry name" value="Spore Coat Polysaccharide Biosynthesis Protein SpsA, Chain A"/>
    <property type="match status" value="1"/>
</dbReference>
<dbReference type="SUPFAM" id="SSF51182">
    <property type="entry name" value="RmlC-like cupins"/>
    <property type="match status" value="1"/>
</dbReference>
<evidence type="ECO:0000256" key="3">
    <source>
        <dbReference type="ARBA" id="ARBA00012387"/>
    </source>
</evidence>
<organism evidence="13 14">
    <name type="scientific">Modicisalibacter zincidurans</name>
    <dbReference type="NCBI Taxonomy" id="1178777"/>
    <lineage>
        <taxon>Bacteria</taxon>
        <taxon>Pseudomonadati</taxon>
        <taxon>Pseudomonadota</taxon>
        <taxon>Gammaproteobacteria</taxon>
        <taxon>Oceanospirillales</taxon>
        <taxon>Halomonadaceae</taxon>
        <taxon>Modicisalibacter</taxon>
    </lineage>
</organism>
<evidence type="ECO:0000256" key="7">
    <source>
        <dbReference type="ARBA" id="ARBA00023134"/>
    </source>
</evidence>
<keyword evidence="14" id="KW-1185">Reference proteome</keyword>
<comment type="caution">
    <text evidence="13">The sequence shown here is derived from an EMBL/GenBank/DDBJ whole genome shotgun (WGS) entry which is preliminary data.</text>
</comment>
<dbReference type="InterPro" id="IPR049577">
    <property type="entry name" value="GMPP_N"/>
</dbReference>
<evidence type="ECO:0000256" key="2">
    <source>
        <dbReference type="ARBA" id="ARBA00006115"/>
    </source>
</evidence>
<keyword evidence="6" id="KW-0547">Nucleotide-binding</keyword>
<evidence type="ECO:0000256" key="6">
    <source>
        <dbReference type="ARBA" id="ARBA00022741"/>
    </source>
</evidence>
<dbReference type="EC" id="2.7.7.13" evidence="3"/>
<evidence type="ECO:0000256" key="5">
    <source>
        <dbReference type="ARBA" id="ARBA00022695"/>
    </source>
</evidence>
<dbReference type="SUPFAM" id="SSF53448">
    <property type="entry name" value="Nucleotide-diphospho-sugar transferases"/>
    <property type="match status" value="1"/>
</dbReference>